<sequence length="118" mass="13346">MSGIKIDKDTISYHQANFNSYIKESFKTGAHTWVDDSSTKKIDKCNELVQNATDGLADAIYQFNTFLNDVSHEFTRKDNALSKHIQSITINNVESISQQNQQKKNGIKKTASYKKLNG</sequence>
<protein>
    <submittedName>
        <fullName evidence="2">Uncharacterized protein</fullName>
    </submittedName>
</protein>
<gene>
    <name evidence="2" type="ORF">HMPREF9390_2210</name>
</gene>
<reference evidence="2 3" key="1">
    <citation type="submission" date="2011-01" db="EMBL/GenBank/DDBJ databases">
        <authorList>
            <person name="Muzny D."/>
            <person name="Qin X."/>
            <person name="Buhay C."/>
            <person name="Dugan-Rocha S."/>
            <person name="Ding Y."/>
            <person name="Chen G."/>
            <person name="Hawes A."/>
            <person name="Holder M."/>
            <person name="Jhangiani S."/>
            <person name="Johnson A."/>
            <person name="Khan Z."/>
            <person name="Li Z."/>
            <person name="Liu W."/>
            <person name="Liu X."/>
            <person name="Perez L."/>
            <person name="Shen H."/>
            <person name="Wang Q."/>
            <person name="Watt J."/>
            <person name="Xi L."/>
            <person name="Xin Y."/>
            <person name="Zhou J."/>
            <person name="Deng J."/>
            <person name="Jiang H."/>
            <person name="Liu Y."/>
            <person name="Qu J."/>
            <person name="Song X.-Z."/>
            <person name="Zhang L."/>
            <person name="Villasana D."/>
            <person name="Johnson A."/>
            <person name="Liu J."/>
            <person name="Liyanage D."/>
            <person name="Lorensuhewa L."/>
            <person name="Robinson T."/>
            <person name="Song A."/>
            <person name="Song B.-B."/>
            <person name="Dinh H."/>
            <person name="Thornton R."/>
            <person name="Coyle M."/>
            <person name="Francisco L."/>
            <person name="Jackson L."/>
            <person name="Javaid M."/>
            <person name="Korchina V."/>
            <person name="Kovar C."/>
            <person name="Mata R."/>
            <person name="Mathew T."/>
            <person name="Ngo R."/>
            <person name="Nguyen L."/>
            <person name="Nguyen N."/>
            <person name="Okwuonu G."/>
            <person name="Ongeri F."/>
            <person name="Pham C."/>
            <person name="Simmons D."/>
            <person name="Wilczek-Boney K."/>
            <person name="Hale W."/>
            <person name="Jakkamsetti A."/>
            <person name="Pham P."/>
            <person name="Ruth R."/>
            <person name="San Lucas F."/>
            <person name="Warren J."/>
            <person name="Zhang J."/>
            <person name="Zhao Z."/>
            <person name="Zhou C."/>
            <person name="Zhu D."/>
            <person name="Lee S."/>
            <person name="Bess C."/>
            <person name="Blankenburg K."/>
            <person name="Forbes L."/>
            <person name="Fu Q."/>
            <person name="Gubbala S."/>
            <person name="Hirani K."/>
            <person name="Jayaseelan J.C."/>
            <person name="Lara F."/>
            <person name="Munidasa M."/>
            <person name="Palculict T."/>
            <person name="Patil S."/>
            <person name="Pu L.-L."/>
            <person name="Saada N."/>
            <person name="Tang L."/>
            <person name="Weissenberger G."/>
            <person name="Zhu Y."/>
            <person name="Hemphill L."/>
            <person name="Shang Y."/>
            <person name="Youmans B."/>
            <person name="Ayvaz T."/>
            <person name="Ross M."/>
            <person name="Santibanez J."/>
            <person name="Aqrawi P."/>
            <person name="Gross S."/>
            <person name="Joshi V."/>
            <person name="Fowler G."/>
            <person name="Nazareth L."/>
            <person name="Reid J."/>
            <person name="Worley K."/>
            <person name="Petrosino J."/>
            <person name="Highlander S."/>
            <person name="Gibbs R."/>
        </authorList>
    </citation>
    <scope>NUCLEOTIDE SEQUENCE [LARGE SCALE GENOMIC DNA]</scope>
    <source>
        <strain evidence="2 3">SK405</strain>
    </source>
</reference>
<feature type="region of interest" description="Disordered" evidence="1">
    <location>
        <begin position="96"/>
        <end position="118"/>
    </location>
</feature>
<evidence type="ECO:0000313" key="2">
    <source>
        <dbReference type="EMBL" id="EGC23725.1"/>
    </source>
</evidence>
<dbReference type="Proteomes" id="UP000003857">
    <property type="component" value="Unassembled WGS sequence"/>
</dbReference>
<organism evidence="2 3">
    <name type="scientific">Streptococcus sanguinis SK405</name>
    <dbReference type="NCBI Taxonomy" id="888817"/>
    <lineage>
        <taxon>Bacteria</taxon>
        <taxon>Bacillati</taxon>
        <taxon>Bacillota</taxon>
        <taxon>Bacilli</taxon>
        <taxon>Lactobacillales</taxon>
        <taxon>Streptococcaceae</taxon>
        <taxon>Streptococcus</taxon>
    </lineage>
</organism>
<dbReference type="RefSeq" id="WP_002899644.1">
    <property type="nucleotide sequence ID" value="NZ_GL872310.1"/>
</dbReference>
<dbReference type="AlphaFoldDB" id="A0ABC9PAG5"/>
<accession>A0ABC9PAG5</accession>
<dbReference type="GeneID" id="48426600"/>
<evidence type="ECO:0000313" key="3">
    <source>
        <dbReference type="Proteomes" id="UP000003857"/>
    </source>
</evidence>
<proteinExistence type="predicted"/>
<dbReference type="EMBL" id="AEWZ01000007">
    <property type="protein sequence ID" value="EGC23725.1"/>
    <property type="molecule type" value="Genomic_DNA"/>
</dbReference>
<evidence type="ECO:0000256" key="1">
    <source>
        <dbReference type="SAM" id="MobiDB-lite"/>
    </source>
</evidence>
<comment type="caution">
    <text evidence="2">The sequence shown here is derived from an EMBL/GenBank/DDBJ whole genome shotgun (WGS) entry which is preliminary data.</text>
</comment>
<name>A0ABC9PAG5_STRSA</name>